<evidence type="ECO:0000313" key="2">
    <source>
        <dbReference type="EMBL" id="QSX32083.1"/>
    </source>
</evidence>
<accession>A0ABX7QMG1</accession>
<dbReference type="PANTHER" id="PTHR38768">
    <property type="entry name" value="UPF0502 PROTEIN YCEH"/>
    <property type="match status" value="1"/>
</dbReference>
<evidence type="ECO:0000256" key="1">
    <source>
        <dbReference type="HAMAP-Rule" id="MF_01584"/>
    </source>
</evidence>
<dbReference type="PANTHER" id="PTHR38768:SF1">
    <property type="entry name" value="UPF0502 PROTEIN YCEH"/>
    <property type="match status" value="1"/>
</dbReference>
<dbReference type="EMBL" id="CP071503">
    <property type="protein sequence ID" value="QSX32083.1"/>
    <property type="molecule type" value="Genomic_DNA"/>
</dbReference>
<comment type="similarity">
    <text evidence="1">Belongs to the UPF0502 family.</text>
</comment>
<reference evidence="2 3" key="1">
    <citation type="submission" date="2021-03" db="EMBL/GenBank/DDBJ databases">
        <title>Novel species identification of genus Shewanella.</title>
        <authorList>
            <person name="Liu G."/>
            <person name="Zhang Q."/>
        </authorList>
    </citation>
    <scope>NUCLEOTIDE SEQUENCE [LARGE SCALE GENOMIC DNA]</scope>
    <source>
        <strain evidence="2 3">FJAT-51800</strain>
    </source>
</reference>
<dbReference type="InterPro" id="IPR036390">
    <property type="entry name" value="WH_DNA-bd_sf"/>
</dbReference>
<evidence type="ECO:0000313" key="3">
    <source>
        <dbReference type="Proteomes" id="UP000662770"/>
    </source>
</evidence>
<dbReference type="SUPFAM" id="SSF46785">
    <property type="entry name" value="Winged helix' DNA-binding domain"/>
    <property type="match status" value="2"/>
</dbReference>
<dbReference type="Gene3D" id="1.10.10.10">
    <property type="entry name" value="Winged helix-like DNA-binding domain superfamily/Winged helix DNA-binding domain"/>
    <property type="match status" value="2"/>
</dbReference>
<keyword evidence="3" id="KW-1185">Reference proteome</keyword>
<dbReference type="RefSeq" id="WP_207353328.1">
    <property type="nucleotide sequence ID" value="NZ_CP071503.1"/>
</dbReference>
<dbReference type="Proteomes" id="UP000662770">
    <property type="component" value="Chromosome"/>
</dbReference>
<protein>
    <submittedName>
        <fullName evidence="2">DUF480 domain-containing protein</fullName>
    </submittedName>
</protein>
<proteinExistence type="inferred from homology"/>
<gene>
    <name evidence="2" type="ORF">JYB87_09795</name>
</gene>
<dbReference type="InterPro" id="IPR007432">
    <property type="entry name" value="DUF480"/>
</dbReference>
<organism evidence="2 3">
    <name type="scientific">Shewanella avicenniae</name>
    <dbReference type="NCBI Taxonomy" id="2814294"/>
    <lineage>
        <taxon>Bacteria</taxon>
        <taxon>Pseudomonadati</taxon>
        <taxon>Pseudomonadota</taxon>
        <taxon>Gammaproteobacteria</taxon>
        <taxon>Alteromonadales</taxon>
        <taxon>Shewanellaceae</taxon>
        <taxon>Shewanella</taxon>
    </lineage>
</organism>
<dbReference type="Pfam" id="PF04337">
    <property type="entry name" value="DUF480"/>
    <property type="match status" value="1"/>
</dbReference>
<dbReference type="HAMAP" id="MF_01584">
    <property type="entry name" value="UPF0502"/>
    <property type="match status" value="1"/>
</dbReference>
<sequence>MKLDALEARVIGCLLEKETTTPDQYPLSVNALTLACNQKTSREPVMDLSEAEVLDTLSRLQQQRLVTEASGFGSRVSKYQHRFCNTEFSDLQFSDAERAIVCVLLLRGPQTAGELRTRCQRLYEFNDLLRVESTLQQMQQKSWLVQLAKEPGKREIRFAQTFTDVDEAQIANEPIAISSQSPRSSLEQRVTELEQQVEALQQQLAQLLD</sequence>
<dbReference type="InterPro" id="IPR036388">
    <property type="entry name" value="WH-like_DNA-bd_sf"/>
</dbReference>
<name>A0ABX7QMG1_9GAMM</name>